<organism evidence="1 2">
    <name type="scientific">Zophobas morio</name>
    <dbReference type="NCBI Taxonomy" id="2755281"/>
    <lineage>
        <taxon>Eukaryota</taxon>
        <taxon>Metazoa</taxon>
        <taxon>Ecdysozoa</taxon>
        <taxon>Arthropoda</taxon>
        <taxon>Hexapoda</taxon>
        <taxon>Insecta</taxon>
        <taxon>Pterygota</taxon>
        <taxon>Neoptera</taxon>
        <taxon>Endopterygota</taxon>
        <taxon>Coleoptera</taxon>
        <taxon>Polyphaga</taxon>
        <taxon>Cucujiformia</taxon>
        <taxon>Tenebrionidae</taxon>
        <taxon>Zophobas</taxon>
    </lineage>
</organism>
<comment type="caution">
    <text evidence="1">The sequence shown here is derived from an EMBL/GenBank/DDBJ whole genome shotgun (WGS) entry which is preliminary data.</text>
</comment>
<evidence type="ECO:0000313" key="2">
    <source>
        <dbReference type="Proteomes" id="UP001168821"/>
    </source>
</evidence>
<reference evidence="1" key="1">
    <citation type="journal article" date="2023" name="G3 (Bethesda)">
        <title>Whole genome assemblies of Zophobas morio and Tenebrio molitor.</title>
        <authorList>
            <person name="Kaur S."/>
            <person name="Stinson S.A."/>
            <person name="diCenzo G.C."/>
        </authorList>
    </citation>
    <scope>NUCLEOTIDE SEQUENCE</scope>
    <source>
        <strain evidence="1">QUZm001</strain>
    </source>
</reference>
<evidence type="ECO:0000313" key="1">
    <source>
        <dbReference type="EMBL" id="KAJ3649715.1"/>
    </source>
</evidence>
<keyword evidence="2" id="KW-1185">Reference proteome</keyword>
<proteinExistence type="predicted"/>
<dbReference type="EMBL" id="JALNTZ010000006">
    <property type="protein sequence ID" value="KAJ3649715.1"/>
    <property type="molecule type" value="Genomic_DNA"/>
</dbReference>
<sequence length="104" mass="12260">MINVTCFLRKSVTKQIFADRRPGRVPIVGGDRRADAAEKRFSRKKLGLKKGKLKNKVLEILLRVSCECKIHPTTDHRKYRLGILHVLNRRPWARKPYRRSNFFC</sequence>
<protein>
    <submittedName>
        <fullName evidence="1">Uncharacterized protein</fullName>
    </submittedName>
</protein>
<gene>
    <name evidence="1" type="ORF">Zmor_021440</name>
</gene>
<accession>A0AA38MAH1</accession>
<name>A0AA38MAH1_9CUCU</name>
<dbReference type="Proteomes" id="UP001168821">
    <property type="component" value="Unassembled WGS sequence"/>
</dbReference>
<dbReference type="AlphaFoldDB" id="A0AA38MAH1"/>